<sequence length="312" mass="34763">MHGVQTHTFTRIGNLPTLSHPWKSGGGRLGCGGLQGCICESATTTSQIPSHRPPRLIQPGPQTRGDTWCTRWPADLRSHLEPAGSLTASTGSLGCRGVRFVNPSQVFLRCPSSMTRETVLWDIGVRTVSLATVQFGSDAAVAGHVEVVQNAIDWRYAVSTRPQHLAAEAANPLIRIHQRQKLGQPFLLFAMSPCPQIRSRQNGSTARVRIQTSCSRLKPRCQPGRYRRSFRVNCTSRKLSAVRHVMRRAEMRHGMWTYLAACCHRLPLRCCGLAGWCDIRPSVGYGWRGWETCWPAVGYLWFCPTHVLLLRG</sequence>
<protein>
    <submittedName>
        <fullName evidence="1">Uncharacterized protein</fullName>
    </submittedName>
</protein>
<gene>
    <name evidence="1" type="ORF">BT67DRAFT_7014</name>
</gene>
<evidence type="ECO:0000313" key="1">
    <source>
        <dbReference type="EMBL" id="KAK4138346.1"/>
    </source>
</evidence>
<reference evidence="1" key="1">
    <citation type="journal article" date="2023" name="Mol. Phylogenet. Evol.">
        <title>Genome-scale phylogeny and comparative genomics of the fungal order Sordariales.</title>
        <authorList>
            <person name="Hensen N."/>
            <person name="Bonometti L."/>
            <person name="Westerberg I."/>
            <person name="Brannstrom I.O."/>
            <person name="Guillou S."/>
            <person name="Cros-Aarteil S."/>
            <person name="Calhoun S."/>
            <person name="Haridas S."/>
            <person name="Kuo A."/>
            <person name="Mondo S."/>
            <person name="Pangilinan J."/>
            <person name="Riley R."/>
            <person name="LaButti K."/>
            <person name="Andreopoulos B."/>
            <person name="Lipzen A."/>
            <person name="Chen C."/>
            <person name="Yan M."/>
            <person name="Daum C."/>
            <person name="Ng V."/>
            <person name="Clum A."/>
            <person name="Steindorff A."/>
            <person name="Ohm R.A."/>
            <person name="Martin F."/>
            <person name="Silar P."/>
            <person name="Natvig D.O."/>
            <person name="Lalanne C."/>
            <person name="Gautier V."/>
            <person name="Ament-Velasquez S.L."/>
            <person name="Kruys A."/>
            <person name="Hutchinson M.I."/>
            <person name="Powell A.J."/>
            <person name="Barry K."/>
            <person name="Miller A.N."/>
            <person name="Grigoriev I.V."/>
            <person name="Debuchy R."/>
            <person name="Gladieux P."/>
            <person name="Hiltunen Thoren M."/>
            <person name="Johannesson H."/>
        </authorList>
    </citation>
    <scope>NUCLEOTIDE SEQUENCE</scope>
    <source>
        <strain evidence="1">CBS 123565</strain>
    </source>
</reference>
<proteinExistence type="predicted"/>
<dbReference type="EMBL" id="MU853401">
    <property type="protein sequence ID" value="KAK4138346.1"/>
    <property type="molecule type" value="Genomic_DNA"/>
</dbReference>
<evidence type="ECO:0000313" key="2">
    <source>
        <dbReference type="Proteomes" id="UP001304895"/>
    </source>
</evidence>
<comment type="caution">
    <text evidence="1">The sequence shown here is derived from an EMBL/GenBank/DDBJ whole genome shotgun (WGS) entry which is preliminary data.</text>
</comment>
<accession>A0AAN6UV06</accession>
<dbReference type="AlphaFoldDB" id="A0AAN6UV06"/>
<organism evidence="1 2">
    <name type="scientific">Trichocladium antarcticum</name>
    <dbReference type="NCBI Taxonomy" id="1450529"/>
    <lineage>
        <taxon>Eukaryota</taxon>
        <taxon>Fungi</taxon>
        <taxon>Dikarya</taxon>
        <taxon>Ascomycota</taxon>
        <taxon>Pezizomycotina</taxon>
        <taxon>Sordariomycetes</taxon>
        <taxon>Sordariomycetidae</taxon>
        <taxon>Sordariales</taxon>
        <taxon>Chaetomiaceae</taxon>
        <taxon>Trichocladium</taxon>
    </lineage>
</organism>
<reference evidence="1" key="2">
    <citation type="submission" date="2023-05" db="EMBL/GenBank/DDBJ databases">
        <authorList>
            <consortium name="Lawrence Berkeley National Laboratory"/>
            <person name="Steindorff A."/>
            <person name="Hensen N."/>
            <person name="Bonometti L."/>
            <person name="Westerberg I."/>
            <person name="Brannstrom I.O."/>
            <person name="Guillou S."/>
            <person name="Cros-Aarteil S."/>
            <person name="Calhoun S."/>
            <person name="Haridas S."/>
            <person name="Kuo A."/>
            <person name="Mondo S."/>
            <person name="Pangilinan J."/>
            <person name="Riley R."/>
            <person name="Labutti K."/>
            <person name="Andreopoulos B."/>
            <person name="Lipzen A."/>
            <person name="Chen C."/>
            <person name="Yanf M."/>
            <person name="Daum C."/>
            <person name="Ng V."/>
            <person name="Clum A."/>
            <person name="Ohm R."/>
            <person name="Martin F."/>
            <person name="Silar P."/>
            <person name="Natvig D."/>
            <person name="Lalanne C."/>
            <person name="Gautier V."/>
            <person name="Ament-Velasquez S.L."/>
            <person name="Kruys A."/>
            <person name="Hutchinson M.I."/>
            <person name="Powell A.J."/>
            <person name="Barry K."/>
            <person name="Miller A.N."/>
            <person name="Grigoriev I.V."/>
            <person name="Debuchy R."/>
            <person name="Gladieux P."/>
            <person name="Thoren M.H."/>
            <person name="Johannesson H."/>
        </authorList>
    </citation>
    <scope>NUCLEOTIDE SEQUENCE</scope>
    <source>
        <strain evidence="1">CBS 123565</strain>
    </source>
</reference>
<keyword evidence="2" id="KW-1185">Reference proteome</keyword>
<name>A0AAN6UV06_9PEZI</name>
<dbReference type="Proteomes" id="UP001304895">
    <property type="component" value="Unassembled WGS sequence"/>
</dbReference>